<sequence length="24" mass="2619">VSNTSNHSIEGIVLKHSELIINLT</sequence>
<name>A0A381T7U1_9ZZZZ</name>
<dbReference type="EMBL" id="UINC01004103">
    <property type="protein sequence ID" value="SVA11814.1"/>
    <property type="molecule type" value="Genomic_DNA"/>
</dbReference>
<evidence type="ECO:0000313" key="1">
    <source>
        <dbReference type="EMBL" id="SVA11814.1"/>
    </source>
</evidence>
<accession>A0A381T7U1</accession>
<proteinExistence type="predicted"/>
<protein>
    <submittedName>
        <fullName evidence="1">Uncharacterized protein</fullName>
    </submittedName>
</protein>
<reference evidence="1" key="1">
    <citation type="submission" date="2018-05" db="EMBL/GenBank/DDBJ databases">
        <authorList>
            <person name="Lanie J.A."/>
            <person name="Ng W.-L."/>
            <person name="Kazmierczak K.M."/>
            <person name="Andrzejewski T.M."/>
            <person name="Davidsen T.M."/>
            <person name="Wayne K.J."/>
            <person name="Tettelin H."/>
            <person name="Glass J.I."/>
            <person name="Rusch D."/>
            <person name="Podicherti R."/>
            <person name="Tsui H.-C.T."/>
            <person name="Winkler M.E."/>
        </authorList>
    </citation>
    <scope>NUCLEOTIDE SEQUENCE</scope>
</reference>
<feature type="non-terminal residue" evidence="1">
    <location>
        <position position="1"/>
    </location>
</feature>
<organism evidence="1">
    <name type="scientific">marine metagenome</name>
    <dbReference type="NCBI Taxonomy" id="408172"/>
    <lineage>
        <taxon>unclassified sequences</taxon>
        <taxon>metagenomes</taxon>
        <taxon>ecological metagenomes</taxon>
    </lineage>
</organism>
<dbReference type="AlphaFoldDB" id="A0A381T7U1"/>
<gene>
    <name evidence="1" type="ORF">METZ01_LOCUS64668</name>
</gene>